<protein>
    <submittedName>
        <fullName evidence="6">Arylsulfatase</fullName>
        <ecNumber evidence="6">3.1.6.1</ecNumber>
    </submittedName>
</protein>
<evidence type="ECO:0000313" key="7">
    <source>
        <dbReference type="Proteomes" id="UP000319976"/>
    </source>
</evidence>
<feature type="domain" description="Sulfatase N-terminal" evidence="5">
    <location>
        <begin position="24"/>
        <end position="312"/>
    </location>
</feature>
<dbReference type="PROSITE" id="PS00523">
    <property type="entry name" value="SULFATASE_1"/>
    <property type="match status" value="1"/>
</dbReference>
<evidence type="ECO:0000256" key="2">
    <source>
        <dbReference type="ARBA" id="ARBA00022723"/>
    </source>
</evidence>
<dbReference type="KEGG" id="chya:V22_28340"/>
<evidence type="ECO:0000313" key="6">
    <source>
        <dbReference type="EMBL" id="QDT65579.1"/>
    </source>
</evidence>
<comment type="similarity">
    <text evidence="1">Belongs to the sulfatase family.</text>
</comment>
<organism evidence="6 7">
    <name type="scientific">Calycomorphotria hydatis</name>
    <dbReference type="NCBI Taxonomy" id="2528027"/>
    <lineage>
        <taxon>Bacteria</taxon>
        <taxon>Pseudomonadati</taxon>
        <taxon>Planctomycetota</taxon>
        <taxon>Planctomycetia</taxon>
        <taxon>Planctomycetales</taxon>
        <taxon>Planctomycetaceae</taxon>
        <taxon>Calycomorphotria</taxon>
    </lineage>
</organism>
<proteinExistence type="inferred from homology"/>
<dbReference type="Pfam" id="PF00884">
    <property type="entry name" value="Sulfatase"/>
    <property type="match status" value="1"/>
</dbReference>
<dbReference type="InterPro" id="IPR050738">
    <property type="entry name" value="Sulfatase"/>
</dbReference>
<dbReference type="InterPro" id="IPR017850">
    <property type="entry name" value="Alkaline_phosphatase_core_sf"/>
</dbReference>
<name>A0A517TB27_9PLAN</name>
<sequence length="499" mass="56631">MFRLAFFAFVIAVVPVTGWSDERPNVIVFIADDVNWNDYGCYGNEAARTPNIDQLAETGLRFDNAYLTASSCSPSRSSIMTGRYPHNNGTASELHRPLPANLDTFPHLLREAGYYTALSGKNHVSQEGSTAPGQRVDNSFDHFDNGRQPGESGGEANWISVLQDRPKEKPFFFWYAAYDAHRPWDGDKQWKEDRYGPKHRPEDVIVPAFLVDNEETRQDLASYYNEVTRFDWYIGQVVKELKKQGVYENTLLFVLADNGRPFPRAKTRVHDSGMKTGFVAHWPKGIQQPGEAVEGLISVIDIAPTVLELAGAESDEQFQGVSFSKLFANPETTTRQYVFSEHNWHDYEAHGRSVRDTDGFLYVRNSRPETAWQGPADSVSSPSFQALRHQRDSGQLTIAQQDVFLAPRPGEELYDSNKDPEQLNSIVNSEAQAGRLTRLRGVMDQWQRETGDSVPENYSRDYFDRETGDRIKGVKREEIWHDPAGFEHDAHLINKKGPY</sequence>
<dbReference type="CDD" id="cd16027">
    <property type="entry name" value="SGSH"/>
    <property type="match status" value="1"/>
</dbReference>
<keyword evidence="2" id="KW-0479">Metal-binding</keyword>
<evidence type="ECO:0000256" key="1">
    <source>
        <dbReference type="ARBA" id="ARBA00008779"/>
    </source>
</evidence>
<dbReference type="SUPFAM" id="SSF53649">
    <property type="entry name" value="Alkaline phosphatase-like"/>
    <property type="match status" value="1"/>
</dbReference>
<dbReference type="PANTHER" id="PTHR42693">
    <property type="entry name" value="ARYLSULFATASE FAMILY MEMBER"/>
    <property type="match status" value="1"/>
</dbReference>
<dbReference type="InterPro" id="IPR000917">
    <property type="entry name" value="Sulfatase_N"/>
</dbReference>
<keyword evidence="4" id="KW-0106">Calcium</keyword>
<dbReference type="GO" id="GO:0004065">
    <property type="term" value="F:arylsulfatase activity"/>
    <property type="evidence" value="ECO:0007669"/>
    <property type="project" value="UniProtKB-EC"/>
</dbReference>
<dbReference type="OrthoDB" id="9762324at2"/>
<keyword evidence="7" id="KW-1185">Reference proteome</keyword>
<dbReference type="EC" id="3.1.6.1" evidence="6"/>
<evidence type="ECO:0000256" key="4">
    <source>
        <dbReference type="ARBA" id="ARBA00022837"/>
    </source>
</evidence>
<dbReference type="AlphaFoldDB" id="A0A517TB27"/>
<evidence type="ECO:0000259" key="5">
    <source>
        <dbReference type="Pfam" id="PF00884"/>
    </source>
</evidence>
<dbReference type="InterPro" id="IPR024607">
    <property type="entry name" value="Sulfatase_CS"/>
</dbReference>
<dbReference type="Gene3D" id="3.40.720.10">
    <property type="entry name" value="Alkaline Phosphatase, subunit A"/>
    <property type="match status" value="1"/>
</dbReference>
<dbReference type="PANTHER" id="PTHR42693:SF53">
    <property type="entry name" value="ENDO-4-O-SULFATASE"/>
    <property type="match status" value="1"/>
</dbReference>
<dbReference type="Proteomes" id="UP000319976">
    <property type="component" value="Chromosome"/>
</dbReference>
<dbReference type="EMBL" id="CP036316">
    <property type="protein sequence ID" value="QDT65579.1"/>
    <property type="molecule type" value="Genomic_DNA"/>
</dbReference>
<dbReference type="GO" id="GO:0046872">
    <property type="term" value="F:metal ion binding"/>
    <property type="evidence" value="ECO:0007669"/>
    <property type="project" value="UniProtKB-KW"/>
</dbReference>
<evidence type="ECO:0000256" key="3">
    <source>
        <dbReference type="ARBA" id="ARBA00022801"/>
    </source>
</evidence>
<reference evidence="6 7" key="1">
    <citation type="submission" date="2019-02" db="EMBL/GenBank/DDBJ databases">
        <title>Deep-cultivation of Planctomycetes and their phenomic and genomic characterization uncovers novel biology.</title>
        <authorList>
            <person name="Wiegand S."/>
            <person name="Jogler M."/>
            <person name="Boedeker C."/>
            <person name="Pinto D."/>
            <person name="Vollmers J."/>
            <person name="Rivas-Marin E."/>
            <person name="Kohn T."/>
            <person name="Peeters S.H."/>
            <person name="Heuer A."/>
            <person name="Rast P."/>
            <person name="Oberbeckmann S."/>
            <person name="Bunk B."/>
            <person name="Jeske O."/>
            <person name="Meyerdierks A."/>
            <person name="Storesund J.E."/>
            <person name="Kallscheuer N."/>
            <person name="Luecker S."/>
            <person name="Lage O.M."/>
            <person name="Pohl T."/>
            <person name="Merkel B.J."/>
            <person name="Hornburger P."/>
            <person name="Mueller R.-W."/>
            <person name="Bruemmer F."/>
            <person name="Labrenz M."/>
            <person name="Spormann A.M."/>
            <person name="Op den Camp H."/>
            <person name="Overmann J."/>
            <person name="Amann R."/>
            <person name="Jetten M.S.M."/>
            <person name="Mascher T."/>
            <person name="Medema M.H."/>
            <person name="Devos D.P."/>
            <person name="Kaster A.-K."/>
            <person name="Ovreas L."/>
            <person name="Rohde M."/>
            <person name="Galperin M.Y."/>
            <person name="Jogler C."/>
        </authorList>
    </citation>
    <scope>NUCLEOTIDE SEQUENCE [LARGE SCALE GENOMIC DNA]</scope>
    <source>
        <strain evidence="6 7">V22</strain>
    </source>
</reference>
<keyword evidence="3 6" id="KW-0378">Hydrolase</keyword>
<gene>
    <name evidence="6" type="ORF">V22_28340</name>
</gene>
<accession>A0A517TB27</accession>
<dbReference type="RefSeq" id="WP_145263739.1">
    <property type="nucleotide sequence ID" value="NZ_CP036316.1"/>
</dbReference>